<feature type="chain" id="PRO_5019756352" description="Secreted protein" evidence="1">
    <location>
        <begin position="36"/>
        <end position="160"/>
    </location>
</feature>
<protein>
    <recommendedName>
        <fullName evidence="4">Secreted protein</fullName>
    </recommendedName>
</protein>
<reference evidence="2 3" key="1">
    <citation type="submission" date="2018-10" db="EMBL/GenBank/DDBJ databases">
        <title>Genomic Encyclopedia of Type Strains, Phase IV (KMG-IV): sequencing the most valuable type-strain genomes for metagenomic binning, comparative biology and taxonomic classification.</title>
        <authorList>
            <person name="Goeker M."/>
        </authorList>
    </citation>
    <scope>NUCLEOTIDE SEQUENCE [LARGE SCALE GENOMIC DNA]</scope>
    <source>
        <strain evidence="2 3">DSM 25586</strain>
    </source>
</reference>
<dbReference type="Proteomes" id="UP000276055">
    <property type="component" value="Unassembled WGS sequence"/>
</dbReference>
<comment type="caution">
    <text evidence="2">The sequence shown here is derived from an EMBL/GenBank/DDBJ whole genome shotgun (WGS) entry which is preliminary data.</text>
</comment>
<dbReference type="RefSeq" id="WP_120949901.1">
    <property type="nucleotide sequence ID" value="NZ_RBIR01000001.1"/>
</dbReference>
<evidence type="ECO:0000256" key="1">
    <source>
        <dbReference type="SAM" id="SignalP"/>
    </source>
</evidence>
<dbReference type="EMBL" id="RBIR01000001">
    <property type="protein sequence ID" value="RKR29731.1"/>
    <property type="molecule type" value="Genomic_DNA"/>
</dbReference>
<feature type="signal peptide" evidence="1">
    <location>
        <begin position="1"/>
        <end position="35"/>
    </location>
</feature>
<evidence type="ECO:0000313" key="2">
    <source>
        <dbReference type="EMBL" id="RKR29731.1"/>
    </source>
</evidence>
<keyword evidence="1" id="KW-0732">Signal</keyword>
<organism evidence="2 3">
    <name type="scientific">Arthrobacter oryzae</name>
    <dbReference type="NCBI Taxonomy" id="409290"/>
    <lineage>
        <taxon>Bacteria</taxon>
        <taxon>Bacillati</taxon>
        <taxon>Actinomycetota</taxon>
        <taxon>Actinomycetes</taxon>
        <taxon>Micrococcales</taxon>
        <taxon>Micrococcaceae</taxon>
        <taxon>Arthrobacter</taxon>
    </lineage>
</organism>
<dbReference type="AlphaFoldDB" id="A0A495FLZ6"/>
<accession>A0A495FLZ6</accession>
<dbReference type="OrthoDB" id="4947462at2"/>
<proteinExistence type="predicted"/>
<gene>
    <name evidence="2" type="ORF">C8D78_0042</name>
</gene>
<name>A0A495FLZ6_9MICC</name>
<evidence type="ECO:0008006" key="4">
    <source>
        <dbReference type="Google" id="ProtNLM"/>
    </source>
</evidence>
<evidence type="ECO:0000313" key="3">
    <source>
        <dbReference type="Proteomes" id="UP000276055"/>
    </source>
</evidence>
<sequence length="160" mass="18185">MSRTPSSTTPRPRAAKFTLVAAVTLGLLGGPVAWAAPAAATTSYRGCTVDPLRPSSQRNHWADFRIRLDCRDNGTVEIKQLRYEDQGGRRHDDFLGGTTFWWSFNRRGGTVTLHSYDVVPIQGRHSSERVYQLVSFRVRVGNHWSNWTRWEKSAEAIVRR</sequence>